<keyword evidence="1" id="KW-0812">Transmembrane</keyword>
<protein>
    <submittedName>
        <fullName evidence="2">Multifunctional 2',3'-cyclic-nucleotide 2'-phosphodiesterase/5'-nucleotidase/3'-nucleotidase</fullName>
    </submittedName>
</protein>
<gene>
    <name evidence="2" type="ORF">ACJDUG_15010</name>
</gene>
<reference evidence="2 3" key="1">
    <citation type="submission" date="2024-11" db="EMBL/GenBank/DDBJ databases">
        <authorList>
            <person name="Heng Y.C."/>
            <person name="Lim A.C.H."/>
            <person name="Lee J.K.Y."/>
            <person name="Kittelmann S."/>
        </authorList>
    </citation>
    <scope>NUCLEOTIDE SEQUENCE [LARGE SCALE GENOMIC DNA]</scope>
    <source>
        <strain evidence="2 3">WILCCON 0185</strain>
    </source>
</reference>
<feature type="transmembrane region" description="Helical" evidence="1">
    <location>
        <begin position="245"/>
        <end position="265"/>
    </location>
</feature>
<evidence type="ECO:0000313" key="2">
    <source>
        <dbReference type="EMBL" id="MFL0248269.1"/>
    </source>
</evidence>
<keyword evidence="1" id="KW-0472">Membrane</keyword>
<accession>A0ABW8T6S7</accession>
<keyword evidence="3" id="KW-1185">Reference proteome</keyword>
<keyword evidence="1" id="KW-1133">Transmembrane helix</keyword>
<evidence type="ECO:0000313" key="3">
    <source>
        <dbReference type="Proteomes" id="UP001623591"/>
    </source>
</evidence>
<dbReference type="Proteomes" id="UP001623591">
    <property type="component" value="Unassembled WGS sequence"/>
</dbReference>
<dbReference type="EMBL" id="JBJHZZ010000014">
    <property type="protein sequence ID" value="MFL0248269.1"/>
    <property type="molecule type" value="Genomic_DNA"/>
</dbReference>
<comment type="caution">
    <text evidence="2">The sequence shown here is derived from an EMBL/GenBank/DDBJ whole genome shotgun (WGS) entry which is preliminary data.</text>
</comment>
<evidence type="ECO:0000256" key="1">
    <source>
        <dbReference type="SAM" id="Phobius"/>
    </source>
</evidence>
<proteinExistence type="predicted"/>
<organism evidence="2 3">
    <name type="scientific">Candidatus Clostridium stratigraminis</name>
    <dbReference type="NCBI Taxonomy" id="3381661"/>
    <lineage>
        <taxon>Bacteria</taxon>
        <taxon>Bacillati</taxon>
        <taxon>Bacillota</taxon>
        <taxon>Clostridia</taxon>
        <taxon>Eubacteriales</taxon>
        <taxon>Clostridiaceae</taxon>
        <taxon>Clostridium</taxon>
    </lineage>
</organism>
<name>A0ABW8T6S7_9CLOT</name>
<feature type="non-terminal residue" evidence="2">
    <location>
        <position position="1"/>
    </location>
</feature>
<sequence>ATIAATYYDSAKALGDDGQVRNMMFKYVEDNKTISPTNANNWKIYTTAVVQQTEVKPIANETSKVVDAIKAAADKSTTVVDITSNSVVSKDVFTAIAGKDKTITFQKDGVTWTFNGLNIKPELIKDIDLSLKTVSADLKAKEAAKAKAIVGKDVAIASFSFTYEGKLPGKADVKVFIGKDWANKTVNVLRYFADKNTYEVAQKDVAVDANGYIVFTTDHCSDYFVIDNTAISSDKLPQTGSPVDFTMVVDFGALIAALGAAVILYDRKKKKVNV</sequence>